<comment type="similarity">
    <text evidence="3">Belongs to the glycosyl hydrolase 2 family.</text>
</comment>
<dbReference type="InterPro" id="IPR004199">
    <property type="entry name" value="B-gal_small/dom_5"/>
</dbReference>
<evidence type="ECO:0000313" key="14">
    <source>
        <dbReference type="Proteomes" id="UP000263098"/>
    </source>
</evidence>
<keyword evidence="8" id="KW-0326">Glycosidase</keyword>
<evidence type="ECO:0000256" key="2">
    <source>
        <dbReference type="ARBA" id="ARBA00001913"/>
    </source>
</evidence>
<evidence type="ECO:0000259" key="10">
    <source>
        <dbReference type="Pfam" id="PF00703"/>
    </source>
</evidence>
<dbReference type="GO" id="GO:0030246">
    <property type="term" value="F:carbohydrate binding"/>
    <property type="evidence" value="ECO:0007669"/>
    <property type="project" value="InterPro"/>
</dbReference>
<protein>
    <recommendedName>
        <fullName evidence="5">beta-galactosidase</fullName>
        <ecNumber evidence="5">3.2.1.23</ecNumber>
    </recommendedName>
    <alternativeName>
        <fullName evidence="9">Lactase</fullName>
    </alternativeName>
</protein>
<evidence type="ECO:0000256" key="4">
    <source>
        <dbReference type="ARBA" id="ARBA00011245"/>
    </source>
</evidence>
<dbReference type="PROSITE" id="PS00608">
    <property type="entry name" value="GLYCOSYL_HYDROL_F2_2"/>
    <property type="match status" value="1"/>
</dbReference>
<dbReference type="SUPFAM" id="SSF51445">
    <property type="entry name" value="(Trans)glycosidases"/>
    <property type="match status" value="1"/>
</dbReference>
<dbReference type="Pfam" id="PF00703">
    <property type="entry name" value="Glyco_hydro_2"/>
    <property type="match status" value="1"/>
</dbReference>
<dbReference type="InterPro" id="IPR011013">
    <property type="entry name" value="Gal_mutarotase_sf_dom"/>
</dbReference>
<evidence type="ECO:0000256" key="8">
    <source>
        <dbReference type="ARBA" id="ARBA00023295"/>
    </source>
</evidence>
<dbReference type="SUPFAM" id="SSF49303">
    <property type="entry name" value="beta-Galactosidase/glucuronidase domain"/>
    <property type="match status" value="1"/>
</dbReference>
<dbReference type="InterPro" id="IPR023232">
    <property type="entry name" value="Glyco_hydro_2_AS"/>
</dbReference>
<dbReference type="InterPro" id="IPR014718">
    <property type="entry name" value="GH-type_carb-bd"/>
</dbReference>
<dbReference type="GO" id="GO:0005990">
    <property type="term" value="P:lactose catabolic process"/>
    <property type="evidence" value="ECO:0007669"/>
    <property type="project" value="TreeGrafter"/>
</dbReference>
<feature type="domain" description="Glycoside hydrolase family 2 immunoglobulin-like beta-sandwich" evidence="10">
    <location>
        <begin position="39"/>
        <end position="85"/>
    </location>
</feature>
<reference evidence="13 14" key="1">
    <citation type="journal article" date="2018" name="Nat. Biotechnol.">
        <title>A standardized bacterial taxonomy based on genome phylogeny substantially revises the tree of life.</title>
        <authorList>
            <person name="Parks D.H."/>
            <person name="Chuvochina M."/>
            <person name="Waite D.W."/>
            <person name="Rinke C."/>
            <person name="Skarshewski A."/>
            <person name="Chaumeil P.A."/>
            <person name="Hugenholtz P."/>
        </authorList>
    </citation>
    <scope>NUCLEOTIDE SEQUENCE [LARGE SCALE GENOMIC DNA]</scope>
    <source>
        <strain evidence="13">UBA9667</strain>
    </source>
</reference>
<keyword evidence="6" id="KW-0378">Hydrolase</keyword>
<dbReference type="EC" id="3.2.1.23" evidence="5"/>
<dbReference type="Gene3D" id="2.70.98.10">
    <property type="match status" value="1"/>
</dbReference>
<accession>A0A3D2SIV9</accession>
<dbReference type="InterPro" id="IPR017853">
    <property type="entry name" value="GH"/>
</dbReference>
<keyword evidence="7" id="KW-0106">Calcium</keyword>
<dbReference type="InterPro" id="IPR006101">
    <property type="entry name" value="Glyco_hydro_2"/>
</dbReference>
<dbReference type="InterPro" id="IPR006103">
    <property type="entry name" value="Glyco_hydro_2_cat"/>
</dbReference>
<evidence type="ECO:0000256" key="7">
    <source>
        <dbReference type="ARBA" id="ARBA00022837"/>
    </source>
</evidence>
<dbReference type="InterPro" id="IPR050347">
    <property type="entry name" value="Bact_Beta-galactosidase"/>
</dbReference>
<dbReference type="GO" id="GO:0009341">
    <property type="term" value="C:beta-galactosidase complex"/>
    <property type="evidence" value="ECO:0007669"/>
    <property type="project" value="InterPro"/>
</dbReference>
<dbReference type="SUPFAM" id="SSF74650">
    <property type="entry name" value="Galactose mutarotase-like"/>
    <property type="match status" value="1"/>
</dbReference>
<proteinExistence type="inferred from homology"/>
<dbReference type="PRINTS" id="PR00132">
    <property type="entry name" value="GLHYDRLASE2"/>
</dbReference>
<evidence type="ECO:0000256" key="9">
    <source>
        <dbReference type="ARBA" id="ARBA00032230"/>
    </source>
</evidence>
<dbReference type="InterPro" id="IPR006102">
    <property type="entry name" value="Ig-like_GH2"/>
</dbReference>
<evidence type="ECO:0000256" key="1">
    <source>
        <dbReference type="ARBA" id="ARBA00001412"/>
    </source>
</evidence>
<evidence type="ECO:0000259" key="12">
    <source>
        <dbReference type="Pfam" id="PF02929"/>
    </source>
</evidence>
<dbReference type="InterPro" id="IPR036156">
    <property type="entry name" value="Beta-gal/glucu_dom_sf"/>
</dbReference>
<comment type="caution">
    <text evidence="13">The sequence shown here is derived from an EMBL/GenBank/DDBJ whole genome shotgun (WGS) entry which is preliminary data.</text>
</comment>
<dbReference type="Gene3D" id="2.60.40.10">
    <property type="entry name" value="Immunoglobulins"/>
    <property type="match status" value="1"/>
</dbReference>
<comment type="catalytic activity">
    <reaction evidence="1">
        <text>Hydrolysis of terminal non-reducing beta-D-galactose residues in beta-D-galactosides.</text>
        <dbReference type="EC" id="3.2.1.23"/>
    </reaction>
</comment>
<evidence type="ECO:0000256" key="5">
    <source>
        <dbReference type="ARBA" id="ARBA00012756"/>
    </source>
</evidence>
<organism evidence="13 14">
    <name type="scientific">Bacteroides graminisolvens</name>
    <dbReference type="NCBI Taxonomy" id="477666"/>
    <lineage>
        <taxon>Bacteria</taxon>
        <taxon>Pseudomonadati</taxon>
        <taxon>Bacteroidota</taxon>
        <taxon>Bacteroidia</taxon>
        <taxon>Bacteroidales</taxon>
        <taxon>Bacteroidaceae</taxon>
        <taxon>Bacteroides</taxon>
    </lineage>
</organism>
<name>A0A3D2SIV9_9BACE</name>
<sequence length="738" mass="83549">KIQFNNLKKGCHLVASISPVGTDRGTFVPQSISLQDTVSVQRISVNWKGVKTWTPETPNLYLMTLSLLNEKGEMIHTYQERIGFRTVEFKPKDGLYVNGTKVIMKGINRHSFHPDGGRTTNREISLQDALLIKEMNMNAVRFHYPPDTHFLEMCDSLGLFVIDELAGWQNSYDTSTGLILQREMLLRDVNHPSIVLWSNGNEGGWNNALDQHFADYDIQKRHVIHPWADFNQLDTHHYPAYLTGVARFTNGYNVFMPTEFMHGQYDQGHGAGLQDFWDNYTRHPLFAGGFMWDFCDNAVKRADKGGILDSETFNAPDGILGPYREKEGSYYTVREVWSPIQIKKQYITSSFKGEFMLSNNYLFTNLSQCTMKYQIYAAPSPLKGGQQSLLASGEVVLPSLHPGETGRAVMQVPENFFEGDVLQLEAFDATGKSICNWTWPIHYAADYFQKQRTLISSDETALFTESDSTVTLSAKHVTVTFTKQDGKIISVLNSLNKQVPFKEGPVAVGMKMKPIRSTCRMDGTDAVFCVNYVGGVDSIVWRMSADGLLNMNAVLLNRASGGGGFDDAFMDEQVYNLGLTFSYPEKECTGMRWFGRGPYRVWKNRVPGTNYGIWHKDYNNTITGESFENLVYPEFKGYHANLYWATIENKETPFTVYSASDGVFLRLFTPEEPKGRQDGVNTMPDFPAGDISFLFDIPAIRSFKPVSQHGPQSQPGNIRIKKGDEGIRLNLYFDFRNK</sequence>
<gene>
    <name evidence="13" type="ORF">DHW31_08625</name>
</gene>
<dbReference type="PANTHER" id="PTHR46323">
    <property type="entry name" value="BETA-GALACTOSIDASE"/>
    <property type="match status" value="1"/>
</dbReference>
<dbReference type="PANTHER" id="PTHR46323:SF2">
    <property type="entry name" value="BETA-GALACTOSIDASE"/>
    <property type="match status" value="1"/>
</dbReference>
<feature type="non-terminal residue" evidence="13">
    <location>
        <position position="1"/>
    </location>
</feature>
<evidence type="ECO:0000313" key="13">
    <source>
        <dbReference type="EMBL" id="HCK24826.1"/>
    </source>
</evidence>
<dbReference type="Pfam" id="PF02836">
    <property type="entry name" value="Glyco_hydro_2_C"/>
    <property type="match status" value="1"/>
</dbReference>
<dbReference type="Gene3D" id="3.20.20.80">
    <property type="entry name" value="Glycosidases"/>
    <property type="match status" value="1"/>
</dbReference>
<dbReference type="GO" id="GO:0004565">
    <property type="term" value="F:beta-galactosidase activity"/>
    <property type="evidence" value="ECO:0007669"/>
    <property type="project" value="UniProtKB-EC"/>
</dbReference>
<evidence type="ECO:0000256" key="6">
    <source>
        <dbReference type="ARBA" id="ARBA00022801"/>
    </source>
</evidence>
<dbReference type="Pfam" id="PF02929">
    <property type="entry name" value="Bgal_small_N"/>
    <property type="match status" value="1"/>
</dbReference>
<dbReference type="InterPro" id="IPR013783">
    <property type="entry name" value="Ig-like_fold"/>
</dbReference>
<evidence type="ECO:0000256" key="3">
    <source>
        <dbReference type="ARBA" id="ARBA00007401"/>
    </source>
</evidence>
<dbReference type="Proteomes" id="UP000263098">
    <property type="component" value="Unassembled WGS sequence"/>
</dbReference>
<feature type="domain" description="Glycoside hydrolase family 2 catalytic" evidence="11">
    <location>
        <begin position="93"/>
        <end position="303"/>
    </location>
</feature>
<comment type="subunit">
    <text evidence="4">Monomer.</text>
</comment>
<feature type="domain" description="Beta galactosidase small chain/" evidence="12">
    <location>
        <begin position="538"/>
        <end position="652"/>
    </location>
</feature>
<dbReference type="AlphaFoldDB" id="A0A3D2SIV9"/>
<evidence type="ECO:0000259" key="11">
    <source>
        <dbReference type="Pfam" id="PF02836"/>
    </source>
</evidence>
<comment type="cofactor">
    <cofactor evidence="2">
        <name>Ca(2+)</name>
        <dbReference type="ChEBI" id="CHEBI:29108"/>
    </cofactor>
</comment>
<dbReference type="EMBL" id="DPVG01000312">
    <property type="protein sequence ID" value="HCK24826.1"/>
    <property type="molecule type" value="Genomic_DNA"/>
</dbReference>